<dbReference type="EMBL" id="JAVIIQ010000015">
    <property type="protein sequence ID" value="MDX8534889.1"/>
    <property type="molecule type" value="Genomic_DNA"/>
</dbReference>
<dbReference type="RefSeq" id="WP_320252542.1">
    <property type="nucleotide sequence ID" value="NZ_JAVIIQ010000015.1"/>
</dbReference>
<gene>
    <name evidence="1" type="ORF">RFM42_28125</name>
</gene>
<keyword evidence="2" id="KW-1185">Reference proteome</keyword>
<name>A0ABU5AAY6_9HYPH</name>
<evidence type="ECO:0000313" key="1">
    <source>
        <dbReference type="EMBL" id="MDX8534889.1"/>
    </source>
</evidence>
<dbReference type="Proteomes" id="UP001285154">
    <property type="component" value="Unassembled WGS sequence"/>
</dbReference>
<reference evidence="1 2" key="1">
    <citation type="submission" date="2023-08" db="EMBL/GenBank/DDBJ databases">
        <title>Implementing the SeqCode for naming new Mesorhizobium species isolated from Vachellia karroo root nodules.</title>
        <authorList>
            <person name="Van Lill M."/>
        </authorList>
    </citation>
    <scope>NUCLEOTIDE SEQUENCE [LARGE SCALE GENOMIC DNA]</scope>
    <source>
        <strain evidence="1 2">VK25D</strain>
    </source>
</reference>
<evidence type="ECO:0000313" key="2">
    <source>
        <dbReference type="Proteomes" id="UP001285154"/>
    </source>
</evidence>
<proteinExistence type="predicted"/>
<organism evidence="1 2">
    <name type="scientific">Mesorhizobium vachelliae</name>
    <dbReference type="NCBI Taxonomy" id="3072309"/>
    <lineage>
        <taxon>Bacteria</taxon>
        <taxon>Pseudomonadati</taxon>
        <taxon>Pseudomonadota</taxon>
        <taxon>Alphaproteobacteria</taxon>
        <taxon>Hyphomicrobiales</taxon>
        <taxon>Phyllobacteriaceae</taxon>
        <taxon>Mesorhizobium</taxon>
    </lineage>
</organism>
<sequence length="221" mass="24937">MGIREDDRQRKAYGKAWEAGLRPAIKGRGWRKYWSSISRQDGPWFICAECVLLWPTRRLQFLLQAKPMTLDPLLWKIIGAKDNETEPLSFRKWGAFICEAPTLAESIVDCGAPEQMASDFVQFAMSERSSILRELSSRPFSDVLAEKADPFGMLSTTKVVSLLDERKYEDAISFLNGKYEKGVSINVVRPDAEGHARSASFFDLARDYALSAKEPMTAETA</sequence>
<protein>
    <submittedName>
        <fullName evidence="1">Uncharacterized protein</fullName>
    </submittedName>
</protein>
<comment type="caution">
    <text evidence="1">The sequence shown here is derived from an EMBL/GenBank/DDBJ whole genome shotgun (WGS) entry which is preliminary data.</text>
</comment>
<accession>A0ABU5AAY6</accession>